<dbReference type="SUPFAM" id="SSF46934">
    <property type="entry name" value="UBA-like"/>
    <property type="match status" value="1"/>
</dbReference>
<gene>
    <name evidence="3" type="primary">EOG090X0BNZ</name>
</gene>
<dbReference type="InterPro" id="IPR009060">
    <property type="entry name" value="UBA-like_sf"/>
</dbReference>
<dbReference type="PANTHER" id="PTHR10677">
    <property type="entry name" value="UBIQUILIN"/>
    <property type="match status" value="1"/>
</dbReference>
<dbReference type="InterPro" id="IPR015496">
    <property type="entry name" value="Ubiquilin"/>
</dbReference>
<dbReference type="CDD" id="cd14326">
    <property type="entry name" value="UBA_UBL7"/>
    <property type="match status" value="1"/>
</dbReference>
<dbReference type="EMBL" id="LR022980">
    <property type="protein sequence ID" value="SVE92599.1"/>
    <property type="molecule type" value="mRNA"/>
</dbReference>
<dbReference type="InterPro" id="IPR029071">
    <property type="entry name" value="Ubiquitin-like_domsf"/>
</dbReference>
<accession>A0A4Y7NHB6</accession>
<dbReference type="AlphaFoldDB" id="A0A4Y7NHB6"/>
<feature type="domain" description="UBA" evidence="2">
    <location>
        <begin position="307"/>
        <end position="351"/>
    </location>
</feature>
<dbReference type="GO" id="GO:0006511">
    <property type="term" value="P:ubiquitin-dependent protein catabolic process"/>
    <property type="evidence" value="ECO:0007669"/>
    <property type="project" value="TreeGrafter"/>
</dbReference>
<dbReference type="InterPro" id="IPR047878">
    <property type="entry name" value="UBL7_UBA"/>
</dbReference>
<organism evidence="3">
    <name type="scientific">Megafenestra aurita</name>
    <dbReference type="NCBI Taxonomy" id="2291010"/>
    <lineage>
        <taxon>Eukaryota</taxon>
        <taxon>Metazoa</taxon>
        <taxon>Ecdysozoa</taxon>
        <taxon>Arthropoda</taxon>
        <taxon>Crustacea</taxon>
        <taxon>Branchiopoda</taxon>
        <taxon>Diplostraca</taxon>
        <taxon>Cladocera</taxon>
        <taxon>Anomopoda</taxon>
        <taxon>Daphniidae</taxon>
        <taxon>Megafenestra</taxon>
    </lineage>
</organism>
<dbReference type="PANTHER" id="PTHR10677:SF25">
    <property type="entry name" value="UBIQUITIN-LIKE PROTEIN 7"/>
    <property type="match status" value="1"/>
</dbReference>
<name>A0A4Y7NHB6_9CRUS</name>
<dbReference type="SUPFAM" id="SSF54236">
    <property type="entry name" value="Ubiquitin-like"/>
    <property type="match status" value="1"/>
</dbReference>
<feature type="region of interest" description="Disordered" evidence="1">
    <location>
        <begin position="210"/>
        <end position="264"/>
    </location>
</feature>
<dbReference type="Gene3D" id="3.10.20.90">
    <property type="entry name" value="Phosphatidylinositol 3-kinase Catalytic Subunit, Chain A, domain 1"/>
    <property type="match status" value="1"/>
</dbReference>
<dbReference type="GO" id="GO:0031593">
    <property type="term" value="F:polyubiquitin modification-dependent protein binding"/>
    <property type="evidence" value="ECO:0007669"/>
    <property type="project" value="TreeGrafter"/>
</dbReference>
<dbReference type="PROSITE" id="PS50030">
    <property type="entry name" value="UBA"/>
    <property type="match status" value="1"/>
</dbReference>
<evidence type="ECO:0000256" key="1">
    <source>
        <dbReference type="SAM" id="MobiDB-lite"/>
    </source>
</evidence>
<sequence length="355" mass="39307">MLNLSVSVRQSPTQRASFRFENVESDLSVSELKKNILLKAGLDSQCQLELIYSCKTLEDETPLKSLEGIENGLKMIYAVVTKPVEKIQPRKLNAVDQHQLFLAFRAAMTNPNFRHTLQNFSKPESIQLLIETVPGLAEDEVALSMLQDWELLLHLADPKIVQTLTEKHPALVDATSRMMISITETLIPDVSQRRRSNSAGWLARSLGADMEDDEPLPITPQQQQIPPQPSITPGIAQPQQQQSIPRARVDTNRTSSSNSNNGLTPEMFTQALLQAMNQMGGASRGSSDGTATASSSGATESRREDVRLREQFDRFLPQMRELGMNDDNLSLRALQATNGDIEAALNLIYAGLVDD</sequence>
<protein>
    <submittedName>
        <fullName evidence="3">EOG090X0BNZ</fullName>
    </submittedName>
</protein>
<dbReference type="InterPro" id="IPR000626">
    <property type="entry name" value="Ubiquitin-like_dom"/>
</dbReference>
<feature type="region of interest" description="Disordered" evidence="1">
    <location>
        <begin position="279"/>
        <end position="306"/>
    </location>
</feature>
<dbReference type="GO" id="GO:0005829">
    <property type="term" value="C:cytosol"/>
    <property type="evidence" value="ECO:0007669"/>
    <property type="project" value="TreeGrafter"/>
</dbReference>
<dbReference type="InterPro" id="IPR015940">
    <property type="entry name" value="UBA"/>
</dbReference>
<feature type="compositionally biased region" description="Low complexity" evidence="1">
    <location>
        <begin position="280"/>
        <end position="299"/>
    </location>
</feature>
<dbReference type="Gene3D" id="1.10.8.10">
    <property type="entry name" value="DNA helicase RuvA subunit, C-terminal domain"/>
    <property type="match status" value="1"/>
</dbReference>
<evidence type="ECO:0000259" key="2">
    <source>
        <dbReference type="PROSITE" id="PS50030"/>
    </source>
</evidence>
<dbReference type="Pfam" id="PF00240">
    <property type="entry name" value="ubiquitin"/>
    <property type="match status" value="1"/>
</dbReference>
<proteinExistence type="evidence at transcript level"/>
<evidence type="ECO:0000313" key="3">
    <source>
        <dbReference type="EMBL" id="SVE92599.1"/>
    </source>
</evidence>
<dbReference type="CDD" id="cd17039">
    <property type="entry name" value="Ubl_ubiquitin_like"/>
    <property type="match status" value="1"/>
</dbReference>
<feature type="compositionally biased region" description="Low complexity" evidence="1">
    <location>
        <begin position="252"/>
        <end position="261"/>
    </location>
</feature>
<reference evidence="3" key="1">
    <citation type="submission" date="2018-08" db="EMBL/GenBank/DDBJ databases">
        <authorList>
            <person name="Cornetti L."/>
        </authorList>
    </citation>
    <scope>NUCLEOTIDE SEQUENCE</scope>
    <source>
        <strain evidence="3">CH-H-2</strain>
    </source>
</reference>